<protein>
    <submittedName>
        <fullName evidence="1">Uncharacterized protein</fullName>
    </submittedName>
</protein>
<evidence type="ECO:0000313" key="1">
    <source>
        <dbReference type="EMBL" id="GAG50738.1"/>
    </source>
</evidence>
<proteinExistence type="predicted"/>
<comment type="caution">
    <text evidence="1">The sequence shown here is derived from an EMBL/GenBank/DDBJ whole genome shotgun (WGS) entry which is preliminary data.</text>
</comment>
<name>X0YQM3_9ZZZZ</name>
<sequence>MEPMRIPIAVQSGIMGIIPLAESSSAESNFLGVSLLSFLIKLTTI</sequence>
<feature type="non-terminal residue" evidence="1">
    <location>
        <position position="45"/>
    </location>
</feature>
<reference evidence="1" key="1">
    <citation type="journal article" date="2014" name="Front. Microbiol.">
        <title>High frequency of phylogenetically diverse reductive dehalogenase-homologous genes in deep subseafloor sedimentary metagenomes.</title>
        <authorList>
            <person name="Kawai M."/>
            <person name="Futagami T."/>
            <person name="Toyoda A."/>
            <person name="Takaki Y."/>
            <person name="Nishi S."/>
            <person name="Hori S."/>
            <person name="Arai W."/>
            <person name="Tsubouchi T."/>
            <person name="Morono Y."/>
            <person name="Uchiyama I."/>
            <person name="Ito T."/>
            <person name="Fujiyama A."/>
            <person name="Inagaki F."/>
            <person name="Takami H."/>
        </authorList>
    </citation>
    <scope>NUCLEOTIDE SEQUENCE</scope>
    <source>
        <strain evidence="1">Expedition CK06-06</strain>
    </source>
</reference>
<gene>
    <name evidence="1" type="ORF">S01H1_77402</name>
</gene>
<dbReference type="EMBL" id="BARS01052010">
    <property type="protein sequence ID" value="GAG50738.1"/>
    <property type="molecule type" value="Genomic_DNA"/>
</dbReference>
<organism evidence="1">
    <name type="scientific">marine sediment metagenome</name>
    <dbReference type="NCBI Taxonomy" id="412755"/>
    <lineage>
        <taxon>unclassified sequences</taxon>
        <taxon>metagenomes</taxon>
        <taxon>ecological metagenomes</taxon>
    </lineage>
</organism>
<dbReference type="AlphaFoldDB" id="X0YQM3"/>
<accession>X0YQM3</accession>